<evidence type="ECO:0000259" key="18">
    <source>
        <dbReference type="SMART" id="SM00739"/>
    </source>
</evidence>
<evidence type="ECO:0000256" key="12">
    <source>
        <dbReference type="ARBA" id="ARBA00023242"/>
    </source>
</evidence>
<keyword evidence="8" id="KW-0964">Secreted</keyword>
<evidence type="ECO:0000256" key="13">
    <source>
        <dbReference type="ARBA" id="ARBA00023274"/>
    </source>
</evidence>
<reference evidence="19" key="1">
    <citation type="submission" date="2020-03" db="EMBL/GenBank/DDBJ databases">
        <title>Studies in the Genomics of Life Span.</title>
        <authorList>
            <person name="Glass D."/>
        </authorList>
    </citation>
    <scope>NUCLEOTIDE SEQUENCE</scope>
    <source>
        <strain evidence="19">LTLLF</strain>
        <tissue evidence="19">Muscle</tissue>
    </source>
</reference>
<evidence type="ECO:0000256" key="2">
    <source>
        <dbReference type="ARBA" id="ARBA00004427"/>
    </source>
</evidence>
<dbReference type="Pfam" id="PF07334">
    <property type="entry name" value="IFP_35_N"/>
    <property type="match status" value="1"/>
</dbReference>
<evidence type="ECO:0000256" key="14">
    <source>
        <dbReference type="ARBA" id="ARBA00035224"/>
    </source>
</evidence>
<evidence type="ECO:0000313" key="19">
    <source>
        <dbReference type="EMBL" id="KAH0504951.1"/>
    </source>
</evidence>
<protein>
    <recommendedName>
        <fullName evidence="14">Large ribosomal subunit protein eL27</fullName>
    </recommendedName>
    <alternativeName>
        <fullName evidence="15">60S ribosomal protein L27</fullName>
    </alternativeName>
</protein>
<evidence type="ECO:0000256" key="6">
    <source>
        <dbReference type="ARBA" id="ARBA00010081"/>
    </source>
</evidence>
<evidence type="ECO:0000313" key="20">
    <source>
        <dbReference type="Proteomes" id="UP000710432"/>
    </source>
</evidence>
<dbReference type="FunFam" id="3.30.70.330:FF:000300">
    <property type="entry name" value="Interferon-induced protein 35"/>
    <property type="match status" value="1"/>
</dbReference>
<dbReference type="GO" id="GO:0045087">
    <property type="term" value="P:innate immune response"/>
    <property type="evidence" value="ECO:0007669"/>
    <property type="project" value="UniProtKB-KW"/>
</dbReference>
<evidence type="ECO:0000256" key="3">
    <source>
        <dbReference type="ARBA" id="ARBA00004496"/>
    </source>
</evidence>
<dbReference type="PANTHER" id="PTHR15225">
    <property type="entry name" value="INTERFERON-INDUCED PROTEIN 35/NMI N-MYC/STAT INTERACTING PROTEIN"/>
    <property type="match status" value="1"/>
</dbReference>
<dbReference type="FunFam" id="3.30.70.330:FF:001253">
    <property type="entry name" value="Interferon-induced 35 kDa protein homolog"/>
    <property type="match status" value="1"/>
</dbReference>
<keyword evidence="10" id="KW-0391">Immunity</keyword>
<dbReference type="InterPro" id="IPR009938">
    <property type="entry name" value="Nmi/IFP35_N"/>
</dbReference>
<dbReference type="GO" id="GO:0005634">
    <property type="term" value="C:nucleus"/>
    <property type="evidence" value="ECO:0007669"/>
    <property type="project" value="UniProtKB-SubCell"/>
</dbReference>
<dbReference type="InterPro" id="IPR041991">
    <property type="entry name" value="Ribosomal_eL27_KOW"/>
</dbReference>
<dbReference type="GO" id="GO:0006412">
    <property type="term" value="P:translation"/>
    <property type="evidence" value="ECO:0007669"/>
    <property type="project" value="InterPro"/>
</dbReference>
<comment type="function">
    <text evidence="16">Component of the large ribosomal subunit. Required for proper rRNA processing and maturation of 28S and 5.8S rRNAs.</text>
</comment>
<dbReference type="GO" id="GO:0005791">
    <property type="term" value="C:rough endoplasmic reticulum"/>
    <property type="evidence" value="ECO:0007669"/>
    <property type="project" value="UniProtKB-SubCell"/>
</dbReference>
<dbReference type="InterPro" id="IPR001141">
    <property type="entry name" value="Ribosomal_eL27"/>
</dbReference>
<dbReference type="InterPro" id="IPR038655">
    <property type="entry name" value="Ribosomal_eL27_sf"/>
</dbReference>
<comment type="caution">
    <text evidence="19">The sequence shown here is derived from an EMBL/GenBank/DDBJ whole genome shotgun (WGS) entry which is preliminary data.</text>
</comment>
<dbReference type="CDD" id="cd06090">
    <property type="entry name" value="KOW_RPL27"/>
    <property type="match status" value="1"/>
</dbReference>
<dbReference type="AlphaFoldDB" id="A0A8J6KM75"/>
<keyword evidence="12" id="KW-0539">Nucleus</keyword>
<dbReference type="Gene3D" id="2.30.30.770">
    <property type="match status" value="1"/>
</dbReference>
<evidence type="ECO:0000256" key="5">
    <source>
        <dbReference type="ARBA" id="ARBA00009124"/>
    </source>
</evidence>
<comment type="similarity">
    <text evidence="6">Belongs to the NMI family.</text>
</comment>
<dbReference type="GO" id="GO:0045089">
    <property type="term" value="P:positive regulation of innate immune response"/>
    <property type="evidence" value="ECO:0007669"/>
    <property type="project" value="UniProtKB-ARBA"/>
</dbReference>
<feature type="compositionally biased region" description="Basic and acidic residues" evidence="17">
    <location>
        <begin position="113"/>
        <end position="128"/>
    </location>
</feature>
<dbReference type="InterPro" id="IPR012677">
    <property type="entry name" value="Nucleotide-bd_a/b_plait_sf"/>
</dbReference>
<keyword evidence="9" id="KW-0399">Innate immunity</keyword>
<proteinExistence type="inferred from homology"/>
<keyword evidence="13" id="KW-0687">Ribonucleoprotein</keyword>
<evidence type="ECO:0000256" key="1">
    <source>
        <dbReference type="ARBA" id="ARBA00004123"/>
    </source>
</evidence>
<dbReference type="Proteomes" id="UP000710432">
    <property type="component" value="Unassembled WGS sequence"/>
</dbReference>
<evidence type="ECO:0000256" key="17">
    <source>
        <dbReference type="SAM" id="MobiDB-lite"/>
    </source>
</evidence>
<dbReference type="FunFam" id="2.30.30.770:FF:000001">
    <property type="entry name" value="60S ribosomal protein L27"/>
    <property type="match status" value="1"/>
</dbReference>
<dbReference type="InterPro" id="IPR005824">
    <property type="entry name" value="KOW"/>
</dbReference>
<comment type="similarity">
    <text evidence="5">Belongs to the eukaryotic ribosomal protein eL27 family.</text>
</comment>
<evidence type="ECO:0000256" key="16">
    <source>
        <dbReference type="ARBA" id="ARBA00045465"/>
    </source>
</evidence>
<evidence type="ECO:0000256" key="4">
    <source>
        <dbReference type="ARBA" id="ARBA00004613"/>
    </source>
</evidence>
<evidence type="ECO:0000256" key="9">
    <source>
        <dbReference type="ARBA" id="ARBA00022588"/>
    </source>
</evidence>
<accession>A0A8J6KM75</accession>
<dbReference type="Pfam" id="PF07292">
    <property type="entry name" value="NID"/>
    <property type="match status" value="2"/>
</dbReference>
<comment type="subcellular location">
    <subcellularLocation>
        <location evidence="3">Cytoplasm</location>
    </subcellularLocation>
    <subcellularLocation>
        <location evidence="1">Nucleus</location>
    </subcellularLocation>
    <subcellularLocation>
        <location evidence="2">Rough endoplasmic reticulum</location>
    </subcellularLocation>
    <subcellularLocation>
        <location evidence="4">Secreted</location>
    </subcellularLocation>
</comment>
<dbReference type="GO" id="GO:0005840">
    <property type="term" value="C:ribosome"/>
    <property type="evidence" value="ECO:0007669"/>
    <property type="project" value="UniProtKB-KW"/>
</dbReference>
<dbReference type="SMART" id="SM00739">
    <property type="entry name" value="KOW"/>
    <property type="match status" value="1"/>
</dbReference>
<gene>
    <name evidence="19" type="ORF">LTLLF_180860</name>
</gene>
<dbReference type="Pfam" id="PF00467">
    <property type="entry name" value="KOW"/>
    <property type="match status" value="1"/>
</dbReference>
<evidence type="ECO:0000256" key="11">
    <source>
        <dbReference type="ARBA" id="ARBA00022980"/>
    </source>
</evidence>
<dbReference type="GO" id="GO:0005615">
    <property type="term" value="C:extracellular space"/>
    <property type="evidence" value="ECO:0007669"/>
    <property type="project" value="UniProtKB-ARBA"/>
</dbReference>
<keyword evidence="7" id="KW-0963">Cytoplasm</keyword>
<dbReference type="Pfam" id="PF01777">
    <property type="entry name" value="Ribosomal_L27e"/>
    <property type="match status" value="1"/>
</dbReference>
<feature type="domain" description="KOW" evidence="18">
    <location>
        <begin position="4"/>
        <end position="31"/>
    </location>
</feature>
<dbReference type="InterPro" id="IPR009909">
    <property type="entry name" value="Nmi/IFP35_dom"/>
</dbReference>
<dbReference type="GO" id="GO:1990904">
    <property type="term" value="C:ribonucleoprotein complex"/>
    <property type="evidence" value="ECO:0007669"/>
    <property type="project" value="UniProtKB-KW"/>
</dbReference>
<dbReference type="EMBL" id="JAATJU010024795">
    <property type="protein sequence ID" value="KAH0504951.1"/>
    <property type="molecule type" value="Genomic_DNA"/>
</dbReference>
<dbReference type="PANTHER" id="PTHR15225:SF1">
    <property type="entry name" value="INTERFERON-INDUCED 35 KDA PROTEIN"/>
    <property type="match status" value="1"/>
</dbReference>
<evidence type="ECO:0000256" key="10">
    <source>
        <dbReference type="ARBA" id="ARBA00022859"/>
    </source>
</evidence>
<dbReference type="GO" id="GO:0003735">
    <property type="term" value="F:structural constituent of ribosome"/>
    <property type="evidence" value="ECO:0007669"/>
    <property type="project" value="InterPro"/>
</dbReference>
<name>A0A8J6KM75_MICOH</name>
<evidence type="ECO:0000256" key="7">
    <source>
        <dbReference type="ARBA" id="ARBA00022490"/>
    </source>
</evidence>
<feature type="region of interest" description="Disordered" evidence="17">
    <location>
        <begin position="112"/>
        <end position="141"/>
    </location>
</feature>
<evidence type="ECO:0000256" key="15">
    <source>
        <dbReference type="ARBA" id="ARBA00035329"/>
    </source>
</evidence>
<sequence length="427" mass="47813">MGKFMKPGKVVLVLAGRYSGRKAVIVKNIDDGTSDRPYSHALVAGIDRYPRKVTAAMGKKKVAKRSKIKSFVKVYNYNHLMPTRYSVDIPLDKTVVNKDVFRDPALKRKARREAKVKFEERRKNEPKRSSSPYIGLDSPMSSNRPLQQVLCKLQEEQSRLKVKLQDLQQLKKGLVNFPRNEIPFPVPEVPLVFQGRTQQGRQAPKFMVSNLEICCPLPEGSALVTFDDPKVADQLIQQKDHKIDIEDCRLRVQIQPLELPVVTNIQVSSQPDNHRVLVSGFPAGLKLSEEELLDKLEIFFGKAKNGGGDVETREMLQGTVMLGFTDEKVAQHLCQIGQFTVPLGRQQVPLRVSPYVSGEIQKAMIKSQQVLHSVLVTNIPDILDAQELHDILEIHFQKPTRGGGEVEALTVVPPGQQGLAVFSSMSS</sequence>
<dbReference type="Gene3D" id="3.30.70.330">
    <property type="match status" value="2"/>
</dbReference>
<keyword evidence="11" id="KW-0689">Ribosomal protein</keyword>
<evidence type="ECO:0000256" key="8">
    <source>
        <dbReference type="ARBA" id="ARBA00022525"/>
    </source>
</evidence>
<dbReference type="SUPFAM" id="SSF50104">
    <property type="entry name" value="Translation proteins SH3-like domain"/>
    <property type="match status" value="1"/>
</dbReference>
<dbReference type="GO" id="GO:0050729">
    <property type="term" value="P:positive regulation of inflammatory response"/>
    <property type="evidence" value="ECO:0007669"/>
    <property type="project" value="UniProtKB-ARBA"/>
</dbReference>
<dbReference type="InterPro" id="IPR008991">
    <property type="entry name" value="Translation_prot_SH3-like_sf"/>
</dbReference>
<organism evidence="19 20">
    <name type="scientific">Microtus ochrogaster</name>
    <name type="common">Prairie vole</name>
    <dbReference type="NCBI Taxonomy" id="79684"/>
    <lineage>
        <taxon>Eukaryota</taxon>
        <taxon>Metazoa</taxon>
        <taxon>Chordata</taxon>
        <taxon>Craniata</taxon>
        <taxon>Vertebrata</taxon>
        <taxon>Euteleostomi</taxon>
        <taxon>Mammalia</taxon>
        <taxon>Eutheria</taxon>
        <taxon>Euarchontoglires</taxon>
        <taxon>Glires</taxon>
        <taxon>Rodentia</taxon>
        <taxon>Myomorpha</taxon>
        <taxon>Muroidea</taxon>
        <taxon>Cricetidae</taxon>
        <taxon>Arvicolinae</taxon>
        <taxon>Microtus</taxon>
    </lineage>
</organism>